<keyword evidence="8" id="KW-0460">Magnesium</keyword>
<feature type="region of interest" description="Disordered" evidence="12">
    <location>
        <begin position="413"/>
        <end position="490"/>
    </location>
</feature>
<dbReference type="Pfam" id="PF00004">
    <property type="entry name" value="AAA"/>
    <property type="match status" value="1"/>
</dbReference>
<dbReference type="SMART" id="SM00382">
    <property type="entry name" value="AAA"/>
    <property type="match status" value="1"/>
</dbReference>
<keyword evidence="4" id="KW-0479">Metal-binding</keyword>
<feature type="domain" description="AAA+ ATPase" evidence="13">
    <location>
        <begin position="544"/>
        <end position="680"/>
    </location>
</feature>
<evidence type="ECO:0000256" key="10">
    <source>
        <dbReference type="ARBA" id="ARBA00035694"/>
    </source>
</evidence>
<dbReference type="Gene3D" id="1.10.8.60">
    <property type="match status" value="1"/>
</dbReference>
<evidence type="ECO:0000256" key="11">
    <source>
        <dbReference type="ARBA" id="ARBA00049360"/>
    </source>
</evidence>
<reference evidence="15" key="1">
    <citation type="submission" date="2025-08" db="UniProtKB">
        <authorList>
            <consortium name="RefSeq"/>
        </authorList>
    </citation>
    <scope>IDENTIFICATION</scope>
</reference>
<keyword evidence="6" id="KW-0378">Hydrolase</keyword>
<protein>
    <recommendedName>
        <fullName evidence="10">Fidgetin-like protein 1</fullName>
    </recommendedName>
</protein>
<dbReference type="GO" id="GO:0016887">
    <property type="term" value="F:ATP hydrolysis activity"/>
    <property type="evidence" value="ECO:0007669"/>
    <property type="project" value="InterPro"/>
</dbReference>
<dbReference type="PROSITE" id="PS00674">
    <property type="entry name" value="AAA"/>
    <property type="match status" value="1"/>
</dbReference>
<feature type="region of interest" description="Disordered" evidence="12">
    <location>
        <begin position="152"/>
        <end position="248"/>
    </location>
</feature>
<evidence type="ECO:0000313" key="15">
    <source>
        <dbReference type="RefSeq" id="XP_022080669.1"/>
    </source>
</evidence>
<dbReference type="GO" id="GO:0005524">
    <property type="term" value="F:ATP binding"/>
    <property type="evidence" value="ECO:0007669"/>
    <property type="project" value="UniProtKB-KW"/>
</dbReference>
<keyword evidence="9" id="KW-0539">Nucleus</keyword>
<feature type="compositionally biased region" description="Basic and acidic residues" evidence="12">
    <location>
        <begin position="451"/>
        <end position="461"/>
    </location>
</feature>
<dbReference type="GO" id="GO:0046872">
    <property type="term" value="F:metal ion binding"/>
    <property type="evidence" value="ECO:0007669"/>
    <property type="project" value="UniProtKB-KW"/>
</dbReference>
<keyword evidence="5" id="KW-0547">Nucleotide-binding</keyword>
<dbReference type="InterPro" id="IPR047858">
    <property type="entry name" value="FIGNL1_ATPase"/>
</dbReference>
<name>A0A8B7XIP3_ACAPL</name>
<evidence type="ECO:0000256" key="6">
    <source>
        <dbReference type="ARBA" id="ARBA00022801"/>
    </source>
</evidence>
<dbReference type="GeneID" id="110973836"/>
<comment type="similarity">
    <text evidence="3">Belongs to the AAA ATPase family.</text>
</comment>
<dbReference type="AlphaFoldDB" id="A0A8B7XIP3"/>
<dbReference type="KEGG" id="aplc:110973836"/>
<evidence type="ECO:0000313" key="14">
    <source>
        <dbReference type="Proteomes" id="UP000694845"/>
    </source>
</evidence>
<dbReference type="GO" id="GO:0005634">
    <property type="term" value="C:nucleus"/>
    <property type="evidence" value="ECO:0007669"/>
    <property type="project" value="UniProtKB-SubCell"/>
</dbReference>
<feature type="compositionally biased region" description="Polar residues" evidence="12">
    <location>
        <begin position="190"/>
        <end position="248"/>
    </location>
</feature>
<evidence type="ECO:0000256" key="8">
    <source>
        <dbReference type="ARBA" id="ARBA00022842"/>
    </source>
</evidence>
<proteinExistence type="inferred from homology"/>
<dbReference type="OrthoDB" id="10251136at2759"/>
<evidence type="ECO:0000256" key="12">
    <source>
        <dbReference type="SAM" id="MobiDB-lite"/>
    </source>
</evidence>
<dbReference type="PANTHER" id="PTHR23074">
    <property type="entry name" value="AAA DOMAIN-CONTAINING"/>
    <property type="match status" value="1"/>
</dbReference>
<evidence type="ECO:0000256" key="3">
    <source>
        <dbReference type="ARBA" id="ARBA00006914"/>
    </source>
</evidence>
<keyword evidence="14" id="KW-1185">Reference proteome</keyword>
<keyword evidence="7" id="KW-0067">ATP-binding</keyword>
<evidence type="ECO:0000256" key="1">
    <source>
        <dbReference type="ARBA" id="ARBA00001946"/>
    </source>
</evidence>
<comment type="cofactor">
    <cofactor evidence="1">
        <name>Mg(2+)</name>
        <dbReference type="ChEBI" id="CHEBI:18420"/>
    </cofactor>
</comment>
<evidence type="ECO:0000256" key="2">
    <source>
        <dbReference type="ARBA" id="ARBA00004123"/>
    </source>
</evidence>
<dbReference type="CDD" id="cd19525">
    <property type="entry name" value="RecA-like_Figl-1"/>
    <property type="match status" value="1"/>
</dbReference>
<evidence type="ECO:0000256" key="5">
    <source>
        <dbReference type="ARBA" id="ARBA00022741"/>
    </source>
</evidence>
<dbReference type="FunFam" id="1.10.8.60:FF:000022">
    <property type="entry name" value="Fidgetin like 1"/>
    <property type="match status" value="1"/>
</dbReference>
<sequence length="787" mass="86522">MSEATKSESESFILHKWQKCHFDLHGPQASPRVKIDAVTGILQQIYQASAIGRINSDVSCDLTQRYIQAHSSVVDSVNSETGLNNYADGILTICTNHPNESEAWNPSLTPENVKNLPFIQQFLQFSKANAQSNKPDRLNDPLILHQKNCGRQKRLAEPQPSANQPSARDHSANESNGISSSHANKLPVTKTPSQQSQEHQSSFPTVRSMTSSTNTAKYPLGQSSTKQGLWGQGQTDNRQPPQMSTVSRIPNLVVNSRGNYAVTPSVQERPTTIPQSDPTILHNHVPAFSSRSTSNWNQSNGLINENPGPAYDRDIPKSSGFHTHQGYRPSGPTSHVAPPNSLKRKTMFQEVEFQGDGQLPFRTSIPERTGCADGRFNEGQGARHMENDDDTSAVPNAFKTASEQLIIQNQKKYGNRAGSGGPTSSAYGTAKKSLGTTRRGLNSKFVPPVMNRDEGDSDRGHQSGQGGVTGRSKATGSAEEEMTDERLKGIDPKMIELVTNEIMDHGPPIHWDDIAGLEFAKTTIKEIVVWPMLRPDIFNGLRGPPKGLLLFGPPGTGKTLIGKCIACQSGATFFSISASSLTSKWVGEGEKMVRALFAVARCHQPAVIFIDEIDSLLSQRSNDEHESSRRIKTEFLVQLDGATTSSDDRLLVVGATNRPQEIDEAARRRMVKRLYIPLPEAPARRQIVQNLLAQQSYSLTEEELERICQDTDGYSGADMANLCREAALGPIRCIRGTDIQYISADQVRPILYQDFQGALRHMRPSVSKSDLKVYLEWNKTFGTGASK</sequence>
<comment type="subcellular location">
    <subcellularLocation>
        <location evidence="2">Nucleus</location>
    </subcellularLocation>
</comment>
<dbReference type="CTD" id="63979"/>
<dbReference type="Pfam" id="PF17862">
    <property type="entry name" value="AAA_lid_3"/>
    <property type="match status" value="1"/>
</dbReference>
<dbReference type="RefSeq" id="XP_022080669.1">
    <property type="nucleotide sequence ID" value="XM_022224977.1"/>
</dbReference>
<dbReference type="InterPro" id="IPR041569">
    <property type="entry name" value="AAA_lid_3"/>
</dbReference>
<dbReference type="PANTHER" id="PTHR23074:SF17">
    <property type="entry name" value="FIDGETIN-LIKE PROTEIN 1"/>
    <property type="match status" value="1"/>
</dbReference>
<gene>
    <name evidence="15" type="primary">LOC110973836</name>
</gene>
<dbReference type="InterPro" id="IPR027417">
    <property type="entry name" value="P-loop_NTPase"/>
</dbReference>
<dbReference type="InterPro" id="IPR050304">
    <property type="entry name" value="MT-severing_AAA_ATPase"/>
</dbReference>
<evidence type="ECO:0000256" key="4">
    <source>
        <dbReference type="ARBA" id="ARBA00022723"/>
    </source>
</evidence>
<feature type="region of interest" description="Disordered" evidence="12">
    <location>
        <begin position="319"/>
        <end position="338"/>
    </location>
</feature>
<dbReference type="InterPro" id="IPR003593">
    <property type="entry name" value="AAA+_ATPase"/>
</dbReference>
<dbReference type="InterPro" id="IPR003959">
    <property type="entry name" value="ATPase_AAA_core"/>
</dbReference>
<feature type="compositionally biased region" description="Polar residues" evidence="12">
    <location>
        <begin position="173"/>
        <end position="183"/>
    </location>
</feature>
<dbReference type="Pfam" id="PF09336">
    <property type="entry name" value="Vps4_C"/>
    <property type="match status" value="1"/>
</dbReference>
<dbReference type="SUPFAM" id="SSF52540">
    <property type="entry name" value="P-loop containing nucleoside triphosphate hydrolases"/>
    <property type="match status" value="1"/>
</dbReference>
<dbReference type="Proteomes" id="UP000694845">
    <property type="component" value="Unplaced"/>
</dbReference>
<dbReference type="Gene3D" id="3.40.50.300">
    <property type="entry name" value="P-loop containing nucleotide triphosphate hydrolases"/>
    <property type="match status" value="1"/>
</dbReference>
<dbReference type="InterPro" id="IPR015415">
    <property type="entry name" value="Spast_Vps4_C"/>
</dbReference>
<dbReference type="GO" id="GO:0008568">
    <property type="term" value="F:microtubule severing ATPase activity"/>
    <property type="evidence" value="ECO:0007669"/>
    <property type="project" value="TreeGrafter"/>
</dbReference>
<accession>A0A8B7XIP3</accession>
<evidence type="ECO:0000259" key="13">
    <source>
        <dbReference type="SMART" id="SM00382"/>
    </source>
</evidence>
<dbReference type="InterPro" id="IPR003960">
    <property type="entry name" value="ATPase_AAA_CS"/>
</dbReference>
<feature type="region of interest" description="Disordered" evidence="12">
    <location>
        <begin position="359"/>
        <end position="394"/>
    </location>
</feature>
<comment type="catalytic activity">
    <reaction evidence="11">
        <text>ATP + H2O = ADP + phosphate + H(+)</text>
        <dbReference type="Rhea" id="RHEA:13065"/>
        <dbReference type="ChEBI" id="CHEBI:15377"/>
        <dbReference type="ChEBI" id="CHEBI:15378"/>
        <dbReference type="ChEBI" id="CHEBI:30616"/>
        <dbReference type="ChEBI" id="CHEBI:43474"/>
        <dbReference type="ChEBI" id="CHEBI:456216"/>
    </reaction>
</comment>
<organism evidence="14 15">
    <name type="scientific">Acanthaster planci</name>
    <name type="common">Crown-of-thorns starfish</name>
    <dbReference type="NCBI Taxonomy" id="133434"/>
    <lineage>
        <taxon>Eukaryota</taxon>
        <taxon>Metazoa</taxon>
        <taxon>Echinodermata</taxon>
        <taxon>Eleutherozoa</taxon>
        <taxon>Asterozoa</taxon>
        <taxon>Asteroidea</taxon>
        <taxon>Valvatacea</taxon>
        <taxon>Valvatida</taxon>
        <taxon>Acanthasteridae</taxon>
        <taxon>Acanthaster</taxon>
    </lineage>
</organism>
<evidence type="ECO:0000256" key="9">
    <source>
        <dbReference type="ARBA" id="ARBA00023242"/>
    </source>
</evidence>
<dbReference type="OMA" id="PNESEAW"/>
<evidence type="ECO:0000256" key="7">
    <source>
        <dbReference type="ARBA" id="ARBA00022840"/>
    </source>
</evidence>
<dbReference type="FunFam" id="3.40.50.300:FF:000093">
    <property type="entry name" value="Fidgetin-like 1"/>
    <property type="match status" value="1"/>
</dbReference>